<sequence length="70" mass="8018">YPPELTWSLEAFYLWRFIIVFRAVERLNRLTICSSLAALSVAFGLLLACGLALHRLLLKPFQIISFSSLF</sequence>
<evidence type="ECO:0000313" key="3">
    <source>
        <dbReference type="Proteomes" id="UP000265520"/>
    </source>
</evidence>
<evidence type="ECO:0000313" key="2">
    <source>
        <dbReference type="EMBL" id="MCI51711.1"/>
    </source>
</evidence>
<feature type="transmembrane region" description="Helical" evidence="1">
    <location>
        <begin position="36"/>
        <end position="57"/>
    </location>
</feature>
<proteinExistence type="predicted"/>
<reference evidence="2 3" key="1">
    <citation type="journal article" date="2018" name="Front. Plant Sci.">
        <title>Red Clover (Trifolium pratense) and Zigzag Clover (T. medium) - A Picture of Genomic Similarities and Differences.</title>
        <authorList>
            <person name="Dluhosova J."/>
            <person name="Istvanek J."/>
            <person name="Nedelnik J."/>
            <person name="Repkova J."/>
        </authorList>
    </citation>
    <scope>NUCLEOTIDE SEQUENCE [LARGE SCALE GENOMIC DNA]</scope>
    <source>
        <strain evidence="3">cv. 10/8</strain>
        <tissue evidence="2">Leaf</tissue>
    </source>
</reference>
<keyword evidence="1" id="KW-0812">Transmembrane</keyword>
<keyword evidence="3" id="KW-1185">Reference proteome</keyword>
<dbReference type="EMBL" id="LXQA010436118">
    <property type="protein sequence ID" value="MCI51711.1"/>
    <property type="molecule type" value="Genomic_DNA"/>
</dbReference>
<evidence type="ECO:0000256" key="1">
    <source>
        <dbReference type="SAM" id="Phobius"/>
    </source>
</evidence>
<feature type="transmembrane region" description="Helical" evidence="1">
    <location>
        <begin position="6"/>
        <end position="24"/>
    </location>
</feature>
<keyword evidence="1" id="KW-1133">Transmembrane helix</keyword>
<name>A0A392SS76_9FABA</name>
<accession>A0A392SS76</accession>
<keyword evidence="1" id="KW-0472">Membrane</keyword>
<dbReference type="Proteomes" id="UP000265520">
    <property type="component" value="Unassembled WGS sequence"/>
</dbReference>
<dbReference type="AlphaFoldDB" id="A0A392SS76"/>
<comment type="caution">
    <text evidence="2">The sequence shown here is derived from an EMBL/GenBank/DDBJ whole genome shotgun (WGS) entry which is preliminary data.</text>
</comment>
<protein>
    <submittedName>
        <fullName evidence="2">Uncharacterized protein</fullName>
    </submittedName>
</protein>
<feature type="non-terminal residue" evidence="2">
    <location>
        <position position="1"/>
    </location>
</feature>
<organism evidence="2 3">
    <name type="scientific">Trifolium medium</name>
    <dbReference type="NCBI Taxonomy" id="97028"/>
    <lineage>
        <taxon>Eukaryota</taxon>
        <taxon>Viridiplantae</taxon>
        <taxon>Streptophyta</taxon>
        <taxon>Embryophyta</taxon>
        <taxon>Tracheophyta</taxon>
        <taxon>Spermatophyta</taxon>
        <taxon>Magnoliopsida</taxon>
        <taxon>eudicotyledons</taxon>
        <taxon>Gunneridae</taxon>
        <taxon>Pentapetalae</taxon>
        <taxon>rosids</taxon>
        <taxon>fabids</taxon>
        <taxon>Fabales</taxon>
        <taxon>Fabaceae</taxon>
        <taxon>Papilionoideae</taxon>
        <taxon>50 kb inversion clade</taxon>
        <taxon>NPAAA clade</taxon>
        <taxon>Hologalegina</taxon>
        <taxon>IRL clade</taxon>
        <taxon>Trifolieae</taxon>
        <taxon>Trifolium</taxon>
    </lineage>
</organism>